<sequence length="33" mass="3652">MFQNNKTQSNQADKGNISLANGSTKPFRHTTSQ</sequence>
<organism evidence="2 3">
    <name type="scientific">Setaria italica</name>
    <name type="common">Foxtail millet</name>
    <name type="synonym">Panicum italicum</name>
    <dbReference type="NCBI Taxonomy" id="4555"/>
    <lineage>
        <taxon>Eukaryota</taxon>
        <taxon>Viridiplantae</taxon>
        <taxon>Streptophyta</taxon>
        <taxon>Embryophyta</taxon>
        <taxon>Tracheophyta</taxon>
        <taxon>Spermatophyta</taxon>
        <taxon>Magnoliopsida</taxon>
        <taxon>Liliopsida</taxon>
        <taxon>Poales</taxon>
        <taxon>Poaceae</taxon>
        <taxon>PACMAD clade</taxon>
        <taxon>Panicoideae</taxon>
        <taxon>Panicodae</taxon>
        <taxon>Paniceae</taxon>
        <taxon>Cenchrinae</taxon>
        <taxon>Setaria</taxon>
    </lineage>
</organism>
<dbReference type="InParanoid" id="K3XUN5"/>
<evidence type="ECO:0000313" key="2">
    <source>
        <dbReference type="EnsemblPlants" id="KQL05780"/>
    </source>
</evidence>
<name>K3XUN5_SETIT</name>
<evidence type="ECO:0000313" key="3">
    <source>
        <dbReference type="Proteomes" id="UP000004995"/>
    </source>
</evidence>
<dbReference type="AlphaFoldDB" id="K3XUN5"/>
<reference evidence="3" key="1">
    <citation type="journal article" date="2012" name="Nat. Biotechnol.">
        <title>Reference genome sequence of the model plant Setaria.</title>
        <authorList>
            <person name="Bennetzen J.L."/>
            <person name="Schmutz J."/>
            <person name="Wang H."/>
            <person name="Percifield R."/>
            <person name="Hawkins J."/>
            <person name="Pontaroli A.C."/>
            <person name="Estep M."/>
            <person name="Feng L."/>
            <person name="Vaughn J.N."/>
            <person name="Grimwood J."/>
            <person name="Jenkins J."/>
            <person name="Barry K."/>
            <person name="Lindquist E."/>
            <person name="Hellsten U."/>
            <person name="Deshpande S."/>
            <person name="Wang X."/>
            <person name="Wu X."/>
            <person name="Mitros T."/>
            <person name="Triplett J."/>
            <person name="Yang X."/>
            <person name="Ye C.Y."/>
            <person name="Mauro-Herrera M."/>
            <person name="Wang L."/>
            <person name="Li P."/>
            <person name="Sharma M."/>
            <person name="Sharma R."/>
            <person name="Ronald P.C."/>
            <person name="Panaud O."/>
            <person name="Kellogg E.A."/>
            <person name="Brutnell T.P."/>
            <person name="Doust A.N."/>
            <person name="Tuskan G.A."/>
            <person name="Rokhsar D."/>
            <person name="Devos K.M."/>
        </authorList>
    </citation>
    <scope>NUCLEOTIDE SEQUENCE [LARGE SCALE GENOMIC DNA]</scope>
    <source>
        <strain evidence="3">cv. Yugu1</strain>
    </source>
</reference>
<protein>
    <submittedName>
        <fullName evidence="2">Uncharacterized protein</fullName>
    </submittedName>
</protein>
<dbReference type="Proteomes" id="UP000004995">
    <property type="component" value="Unassembled WGS sequence"/>
</dbReference>
<evidence type="ECO:0000256" key="1">
    <source>
        <dbReference type="SAM" id="MobiDB-lite"/>
    </source>
</evidence>
<reference evidence="2" key="2">
    <citation type="submission" date="2018-08" db="UniProtKB">
        <authorList>
            <consortium name="EnsemblPlants"/>
        </authorList>
    </citation>
    <scope>IDENTIFICATION</scope>
    <source>
        <strain evidence="2">Yugu1</strain>
    </source>
</reference>
<keyword evidence="3" id="KW-1185">Reference proteome</keyword>
<feature type="region of interest" description="Disordered" evidence="1">
    <location>
        <begin position="1"/>
        <end position="33"/>
    </location>
</feature>
<proteinExistence type="predicted"/>
<accession>K3XUN5</accession>
<dbReference type="EMBL" id="AGNK02003168">
    <property type="status" value="NOT_ANNOTATED_CDS"/>
    <property type="molecule type" value="Genomic_DNA"/>
</dbReference>
<dbReference type="HOGENOM" id="CLU_3385640_0_0_1"/>
<dbReference type="Gramene" id="KQL05780">
    <property type="protein sequence ID" value="KQL05780"/>
    <property type="gene ID" value="SETIT_005642mg"/>
</dbReference>
<dbReference type="EnsemblPlants" id="KQL05780">
    <property type="protein sequence ID" value="KQL05780"/>
    <property type="gene ID" value="SETIT_005642mg"/>
</dbReference>